<dbReference type="AlphaFoldDB" id="A0A9D4CZB7"/>
<name>A0A9D4CZB7_DREPO</name>
<dbReference type="OrthoDB" id="2414723at2759"/>
<dbReference type="CDD" id="cd18376">
    <property type="entry name" value="BTB_POZ_FIP2-like"/>
    <property type="match status" value="1"/>
</dbReference>
<evidence type="ECO:0000313" key="4">
    <source>
        <dbReference type="Proteomes" id="UP000828390"/>
    </source>
</evidence>
<keyword evidence="4" id="KW-1185">Reference proteome</keyword>
<proteinExistence type="predicted"/>
<dbReference type="InterPro" id="IPR011333">
    <property type="entry name" value="SKP1/BTB/POZ_sf"/>
</dbReference>
<evidence type="ECO:0000259" key="2">
    <source>
        <dbReference type="SMART" id="SM00225"/>
    </source>
</evidence>
<comment type="caution">
    <text evidence="3">The sequence shown here is derived from an EMBL/GenBank/DDBJ whole genome shotgun (WGS) entry which is preliminary data.</text>
</comment>
<dbReference type="SUPFAM" id="SSF54695">
    <property type="entry name" value="POZ domain"/>
    <property type="match status" value="1"/>
</dbReference>
<dbReference type="InterPro" id="IPR000210">
    <property type="entry name" value="BTB/POZ_dom"/>
</dbReference>
<dbReference type="EMBL" id="JAIWYP010000011">
    <property type="protein sequence ID" value="KAH3735125.1"/>
    <property type="molecule type" value="Genomic_DNA"/>
</dbReference>
<dbReference type="PANTHER" id="PTHR11145:SF8">
    <property type="entry name" value="RE57120P"/>
    <property type="match status" value="1"/>
</dbReference>
<dbReference type="PANTHER" id="PTHR11145">
    <property type="entry name" value="BTB/POZ DOMAIN-CONTAINING ADAPTER FOR CUL3-MEDIATED RHOA DEGRADATION PROTEIN FAMILY MEMBER"/>
    <property type="match status" value="1"/>
</dbReference>
<reference evidence="3" key="2">
    <citation type="submission" date="2020-11" db="EMBL/GenBank/DDBJ databases">
        <authorList>
            <person name="McCartney M.A."/>
            <person name="Auch B."/>
            <person name="Kono T."/>
            <person name="Mallez S."/>
            <person name="Becker A."/>
            <person name="Gohl D.M."/>
            <person name="Silverstein K.A.T."/>
            <person name="Koren S."/>
            <person name="Bechman K.B."/>
            <person name="Herman A."/>
            <person name="Abrahante J.E."/>
            <person name="Garbe J."/>
        </authorList>
    </citation>
    <scope>NUCLEOTIDE SEQUENCE</scope>
    <source>
        <strain evidence="3">Duluth1</strain>
        <tissue evidence="3">Whole animal</tissue>
    </source>
</reference>
<evidence type="ECO:0000313" key="3">
    <source>
        <dbReference type="EMBL" id="KAH3735125.1"/>
    </source>
</evidence>
<sequence length="363" mass="42154">MFMFNNQPSCPWGGNFNGNRPMMMNGPPPFPVGGPRPPLPYHMLPQNSRNWQGPGPSRMRGRGFRRGRGFFHHQGNAQIVNQNIIQDNVLTPRDQCCQCGERLQNSGEPGIHLCDGGSEIHIEMPATSSSREPELKEEEDDLESRLEKLLENMKDFVRTKYDTVTEALEGYVSDKIGEITTLHRENSETKLALEKLKTELEEKAAQLLKQEKEVKERQRKLTKDQDSFKRDMKKEREEICRQWQQLRDEITRMEETHKIQKGRVKLDVGGHVFTTSLLTLTREADSMLAAMFSGRHELLKEEDGCVFIDRDGTHFRYVLNYLRDGGLNMDCLPRDRQLLKELKKEATYYQLHGLLQQIEKYLY</sequence>
<dbReference type="InterPro" id="IPR003131">
    <property type="entry name" value="T1-type_BTB"/>
</dbReference>
<gene>
    <name evidence="3" type="ORF">DPMN_041587</name>
</gene>
<dbReference type="Proteomes" id="UP000828390">
    <property type="component" value="Unassembled WGS sequence"/>
</dbReference>
<dbReference type="Gene3D" id="3.30.710.10">
    <property type="entry name" value="Potassium Channel Kv1.1, Chain A"/>
    <property type="match status" value="1"/>
</dbReference>
<accession>A0A9D4CZB7</accession>
<dbReference type="Pfam" id="PF02214">
    <property type="entry name" value="BTB_2"/>
    <property type="match status" value="1"/>
</dbReference>
<dbReference type="GO" id="GO:0051260">
    <property type="term" value="P:protein homooligomerization"/>
    <property type="evidence" value="ECO:0007669"/>
    <property type="project" value="InterPro"/>
</dbReference>
<protein>
    <recommendedName>
        <fullName evidence="2">BTB domain-containing protein</fullName>
    </recommendedName>
</protein>
<feature type="coiled-coil region" evidence="1">
    <location>
        <begin position="132"/>
        <end position="256"/>
    </location>
</feature>
<keyword evidence="1" id="KW-0175">Coiled coil</keyword>
<reference evidence="3" key="1">
    <citation type="journal article" date="2019" name="bioRxiv">
        <title>The Genome of the Zebra Mussel, Dreissena polymorpha: A Resource for Invasive Species Research.</title>
        <authorList>
            <person name="McCartney M.A."/>
            <person name="Auch B."/>
            <person name="Kono T."/>
            <person name="Mallez S."/>
            <person name="Zhang Y."/>
            <person name="Obille A."/>
            <person name="Becker A."/>
            <person name="Abrahante J.E."/>
            <person name="Garbe J."/>
            <person name="Badalamenti J.P."/>
            <person name="Herman A."/>
            <person name="Mangelson H."/>
            <person name="Liachko I."/>
            <person name="Sullivan S."/>
            <person name="Sone E.D."/>
            <person name="Koren S."/>
            <person name="Silverstein K.A.T."/>
            <person name="Beckman K.B."/>
            <person name="Gohl D.M."/>
        </authorList>
    </citation>
    <scope>NUCLEOTIDE SEQUENCE</scope>
    <source>
        <strain evidence="3">Duluth1</strain>
        <tissue evidence="3">Whole animal</tissue>
    </source>
</reference>
<organism evidence="3 4">
    <name type="scientific">Dreissena polymorpha</name>
    <name type="common">Zebra mussel</name>
    <name type="synonym">Mytilus polymorpha</name>
    <dbReference type="NCBI Taxonomy" id="45954"/>
    <lineage>
        <taxon>Eukaryota</taxon>
        <taxon>Metazoa</taxon>
        <taxon>Spiralia</taxon>
        <taxon>Lophotrochozoa</taxon>
        <taxon>Mollusca</taxon>
        <taxon>Bivalvia</taxon>
        <taxon>Autobranchia</taxon>
        <taxon>Heteroconchia</taxon>
        <taxon>Euheterodonta</taxon>
        <taxon>Imparidentia</taxon>
        <taxon>Neoheterodontei</taxon>
        <taxon>Myida</taxon>
        <taxon>Dreissenoidea</taxon>
        <taxon>Dreissenidae</taxon>
        <taxon>Dreissena</taxon>
    </lineage>
</organism>
<dbReference type="InterPro" id="IPR045068">
    <property type="entry name" value="BACURD1-3"/>
</dbReference>
<evidence type="ECO:0000256" key="1">
    <source>
        <dbReference type="SAM" id="Coils"/>
    </source>
</evidence>
<feature type="domain" description="BTB" evidence="2">
    <location>
        <begin position="262"/>
        <end position="362"/>
    </location>
</feature>
<dbReference type="SMART" id="SM00225">
    <property type="entry name" value="BTB"/>
    <property type="match status" value="1"/>
</dbReference>